<dbReference type="Proteomes" id="UP000178999">
    <property type="component" value="Unassembled WGS sequence"/>
</dbReference>
<dbReference type="PANTHER" id="PTHR15893">
    <property type="entry name" value="RIBOSOMAL PROTEIN L27"/>
    <property type="match status" value="1"/>
</dbReference>
<dbReference type="GO" id="GO:0005840">
    <property type="term" value="C:ribosome"/>
    <property type="evidence" value="ECO:0007669"/>
    <property type="project" value="UniProtKB-KW"/>
</dbReference>
<name>A0A1F8CS46_9BACT</name>
<dbReference type="STRING" id="1802538.A2382_03810"/>
<gene>
    <name evidence="7" type="ORF">A2382_03810</name>
</gene>
<dbReference type="Gene3D" id="2.40.50.100">
    <property type="match status" value="1"/>
</dbReference>
<dbReference type="GO" id="GO:0003735">
    <property type="term" value="F:structural constituent of ribosome"/>
    <property type="evidence" value="ECO:0007669"/>
    <property type="project" value="InterPro"/>
</dbReference>
<accession>A0A1F8CS46</accession>
<proteinExistence type="inferred from homology"/>
<organism evidence="7 8">
    <name type="scientific">Candidatus Woesebacteria bacterium RIFOXYB1_FULL_38_16</name>
    <dbReference type="NCBI Taxonomy" id="1802538"/>
    <lineage>
        <taxon>Bacteria</taxon>
        <taxon>Candidatus Woeseibacteriota</taxon>
    </lineage>
</organism>
<evidence type="ECO:0000313" key="7">
    <source>
        <dbReference type="EMBL" id="OGM79092.1"/>
    </source>
</evidence>
<feature type="region of interest" description="Disordered" evidence="6">
    <location>
        <begin position="1"/>
        <end position="23"/>
    </location>
</feature>
<dbReference type="PRINTS" id="PR00063">
    <property type="entry name" value="RIBOSOMALL27"/>
</dbReference>
<evidence type="ECO:0000256" key="3">
    <source>
        <dbReference type="ARBA" id="ARBA00023274"/>
    </source>
</evidence>
<sequence>MAHKKQGGKTAQHKRPSGKRLGLKVADGQKVTPGMVLVRQRGTVLHAGSGVKVGRDHTLYSVLEGIVKFGKKLSKKNVSILNK</sequence>
<keyword evidence="2 7" id="KW-0689">Ribosomal protein</keyword>
<dbReference type="AlphaFoldDB" id="A0A1F8CS46"/>
<feature type="compositionally biased region" description="Basic residues" evidence="6">
    <location>
        <begin position="1"/>
        <end position="22"/>
    </location>
</feature>
<dbReference type="GO" id="GO:1990904">
    <property type="term" value="C:ribonucleoprotein complex"/>
    <property type="evidence" value="ECO:0007669"/>
    <property type="project" value="UniProtKB-KW"/>
</dbReference>
<comment type="similarity">
    <text evidence="1">Belongs to the bacterial ribosomal protein bL27 family.</text>
</comment>
<dbReference type="PROSITE" id="PS00831">
    <property type="entry name" value="RIBOSOMAL_L27"/>
    <property type="match status" value="1"/>
</dbReference>
<keyword evidence="3" id="KW-0687">Ribonucleoprotein</keyword>
<dbReference type="InterPro" id="IPR001684">
    <property type="entry name" value="Ribosomal_bL27"/>
</dbReference>
<evidence type="ECO:0000256" key="1">
    <source>
        <dbReference type="ARBA" id="ARBA00010797"/>
    </source>
</evidence>
<evidence type="ECO:0000256" key="2">
    <source>
        <dbReference type="ARBA" id="ARBA00022980"/>
    </source>
</evidence>
<dbReference type="SUPFAM" id="SSF110324">
    <property type="entry name" value="Ribosomal L27 protein-like"/>
    <property type="match status" value="1"/>
</dbReference>
<dbReference type="GO" id="GO:0006412">
    <property type="term" value="P:translation"/>
    <property type="evidence" value="ECO:0007669"/>
    <property type="project" value="InterPro"/>
</dbReference>
<reference evidence="7 8" key="1">
    <citation type="journal article" date="2016" name="Nat. Commun.">
        <title>Thousands of microbial genomes shed light on interconnected biogeochemical processes in an aquifer system.</title>
        <authorList>
            <person name="Anantharaman K."/>
            <person name="Brown C.T."/>
            <person name="Hug L.A."/>
            <person name="Sharon I."/>
            <person name="Castelle C.J."/>
            <person name="Probst A.J."/>
            <person name="Thomas B.C."/>
            <person name="Singh A."/>
            <person name="Wilkins M.J."/>
            <person name="Karaoz U."/>
            <person name="Brodie E.L."/>
            <person name="Williams K.H."/>
            <person name="Hubbard S.S."/>
            <person name="Banfield J.F."/>
        </authorList>
    </citation>
    <scope>NUCLEOTIDE SEQUENCE [LARGE SCALE GENOMIC DNA]</scope>
</reference>
<dbReference type="Pfam" id="PF01016">
    <property type="entry name" value="Ribosomal_L27"/>
    <property type="match status" value="1"/>
</dbReference>
<evidence type="ECO:0000313" key="8">
    <source>
        <dbReference type="Proteomes" id="UP000178999"/>
    </source>
</evidence>
<dbReference type="EMBL" id="MGHY01000020">
    <property type="protein sequence ID" value="OGM79092.1"/>
    <property type="molecule type" value="Genomic_DNA"/>
</dbReference>
<dbReference type="InterPro" id="IPR018261">
    <property type="entry name" value="Ribosomal_bL27_CS"/>
</dbReference>
<dbReference type="PANTHER" id="PTHR15893:SF0">
    <property type="entry name" value="LARGE RIBOSOMAL SUBUNIT PROTEIN BL27M"/>
    <property type="match status" value="1"/>
</dbReference>
<evidence type="ECO:0000256" key="4">
    <source>
        <dbReference type="ARBA" id="ARBA00035175"/>
    </source>
</evidence>
<evidence type="ECO:0000256" key="6">
    <source>
        <dbReference type="SAM" id="MobiDB-lite"/>
    </source>
</evidence>
<comment type="caution">
    <text evidence="7">The sequence shown here is derived from an EMBL/GenBank/DDBJ whole genome shotgun (WGS) entry which is preliminary data.</text>
</comment>
<protein>
    <recommendedName>
        <fullName evidence="4">Large ribosomal subunit protein bL27</fullName>
    </recommendedName>
    <alternativeName>
        <fullName evidence="5">50S ribosomal protein L27</fullName>
    </alternativeName>
</protein>
<evidence type="ECO:0000256" key="5">
    <source>
        <dbReference type="ARBA" id="ARBA00035477"/>
    </source>
</evidence>